<dbReference type="Pfam" id="PF08670">
    <property type="entry name" value="MEKHLA"/>
    <property type="match status" value="1"/>
</dbReference>
<dbReference type="HOGENOM" id="CLU_115296_1_0_0"/>
<gene>
    <name evidence="2" type="ordered locus">AciPR4_0628</name>
</gene>
<feature type="domain" description="MEKHLA" evidence="1">
    <location>
        <begin position="10"/>
        <end position="145"/>
    </location>
</feature>
<evidence type="ECO:0000313" key="3">
    <source>
        <dbReference type="Proteomes" id="UP000006844"/>
    </source>
</evidence>
<dbReference type="STRING" id="401053.AciPR4_0628"/>
<keyword evidence="3" id="KW-1185">Reference proteome</keyword>
<evidence type="ECO:0000313" key="2">
    <source>
        <dbReference type="EMBL" id="ADV81462.1"/>
    </source>
</evidence>
<reference evidence="2 3" key="1">
    <citation type="journal article" date="2012" name="Stand. Genomic Sci.">
        <title>Complete genome sequence of Terriglobus saanensis type strain SP1PR4(T), an Acidobacteria from tundra soil.</title>
        <authorList>
            <person name="Rawat S.R."/>
            <person name="Mannisto M.K."/>
            <person name="Starovoytov V."/>
            <person name="Goodwin L."/>
            <person name="Nolan M."/>
            <person name="Hauser L."/>
            <person name="Land M."/>
            <person name="Davenport K.W."/>
            <person name="Woyke T."/>
            <person name="Haggblom M.M."/>
        </authorList>
    </citation>
    <scope>NUCLEOTIDE SEQUENCE</scope>
    <source>
        <strain evidence="3">ATCC BAA-1853 / DSM 23119 / SP1PR4</strain>
    </source>
</reference>
<dbReference type="Gene3D" id="3.30.450.20">
    <property type="entry name" value="PAS domain"/>
    <property type="match status" value="1"/>
</dbReference>
<dbReference type="eggNOG" id="ENOG5032SCF">
    <property type="taxonomic scope" value="Bacteria"/>
</dbReference>
<name>E8V4Q8_TERSS</name>
<dbReference type="InterPro" id="IPR013978">
    <property type="entry name" value="MEKHLA"/>
</dbReference>
<dbReference type="SUPFAM" id="SSF55785">
    <property type="entry name" value="PYP-like sensor domain (PAS domain)"/>
    <property type="match status" value="1"/>
</dbReference>
<dbReference type="KEGG" id="tsa:AciPR4_0628"/>
<protein>
    <submittedName>
        <fullName evidence="2">MEKHLA domain protein</fullName>
    </submittedName>
</protein>
<dbReference type="Proteomes" id="UP000006844">
    <property type="component" value="Chromosome"/>
</dbReference>
<dbReference type="RefSeq" id="WP_013567195.1">
    <property type="nucleotide sequence ID" value="NC_014963.1"/>
</dbReference>
<dbReference type="InterPro" id="IPR035965">
    <property type="entry name" value="PAS-like_dom_sf"/>
</dbReference>
<proteinExistence type="predicted"/>
<evidence type="ECO:0000259" key="1">
    <source>
        <dbReference type="Pfam" id="PF08670"/>
    </source>
</evidence>
<organism evidence="2 3">
    <name type="scientific">Terriglobus saanensis (strain ATCC BAA-1853 / DSM 23119 / SP1PR4)</name>
    <dbReference type="NCBI Taxonomy" id="401053"/>
    <lineage>
        <taxon>Bacteria</taxon>
        <taxon>Pseudomonadati</taxon>
        <taxon>Acidobacteriota</taxon>
        <taxon>Terriglobia</taxon>
        <taxon>Terriglobales</taxon>
        <taxon>Acidobacteriaceae</taxon>
        <taxon>Terriglobus</taxon>
    </lineage>
</organism>
<dbReference type="AlphaFoldDB" id="E8V4Q8"/>
<sequence length="151" mass="17533">MDLRNDRVFYDLLAESFERLTHQPLVLQEISPDDAPRWLYEDAPFGILAHNTAADPVFVYGNKTAQKRFEYSWEELTALPSRLSAEAPERSERQRFLEEVQQHGFVANYRGIRIAKSGKRFWIEDAIVWQLTDADGVYRGQAAFLPRTLDV</sequence>
<accession>E8V4Q8</accession>
<dbReference type="OrthoDB" id="9794448at2"/>
<dbReference type="EMBL" id="CP002467">
    <property type="protein sequence ID" value="ADV81462.1"/>
    <property type="molecule type" value="Genomic_DNA"/>
</dbReference>